<proteinExistence type="predicted"/>
<accession>A0A1J5Q428</accession>
<evidence type="ECO:0000256" key="6">
    <source>
        <dbReference type="ARBA" id="ARBA00023012"/>
    </source>
</evidence>
<dbReference type="InterPro" id="IPR050736">
    <property type="entry name" value="Sensor_HK_Regulatory"/>
</dbReference>
<comment type="catalytic activity">
    <reaction evidence="1">
        <text>ATP + protein L-histidine = ADP + protein N-phospho-L-histidine.</text>
        <dbReference type="EC" id="2.7.13.3"/>
    </reaction>
</comment>
<dbReference type="InterPro" id="IPR003661">
    <property type="entry name" value="HisK_dim/P_dom"/>
</dbReference>
<evidence type="ECO:0000256" key="7">
    <source>
        <dbReference type="ARBA" id="ARBA00023136"/>
    </source>
</evidence>
<dbReference type="Gene3D" id="3.30.565.10">
    <property type="entry name" value="Histidine kinase-like ATPase, C-terminal domain"/>
    <property type="match status" value="1"/>
</dbReference>
<dbReference type="InterPro" id="IPR005467">
    <property type="entry name" value="His_kinase_dom"/>
</dbReference>
<dbReference type="EC" id="2.7.13.3" evidence="2"/>
<keyword evidence="6" id="KW-0902">Two-component regulatory system</keyword>
<keyword evidence="4 10" id="KW-0808">Transferase</keyword>
<gene>
    <name evidence="10" type="primary">phoR_24</name>
    <name evidence="10" type="ORF">GALL_436080</name>
</gene>
<dbReference type="InterPro" id="IPR004358">
    <property type="entry name" value="Sig_transdc_His_kin-like_C"/>
</dbReference>
<evidence type="ECO:0000256" key="2">
    <source>
        <dbReference type="ARBA" id="ARBA00012438"/>
    </source>
</evidence>
<dbReference type="SMART" id="SM00388">
    <property type="entry name" value="HisKA"/>
    <property type="match status" value="1"/>
</dbReference>
<sequence>MLDLNSSWAARHDWFSSDGREQRIKGYTCLLNQLIWKRQGSFLAAAILAAIYFDPISILAYYGVVVLSELLDVQLGYRAKAWDGKDPVVGRRILKRIAINTVVSGIAISVFIINIAIQQKSSEHFTPLFFLFSASIFAAMYNSQILGILLLRLLIYGFAFLYIALLDVFRYLPPLSSQIWLEFFTTIFVLYFIGDISLKFYFSYQERLEQMEVIKEENERTKAALEVKSQFISTVSHELRTPLTSIIGSLELINADKRGLLPDTLKPLIQIATRNAQRLAALIEDLLDVQQIEAGGMVFNFNPLDANDLVREAVESTAGYASKLGVHVTTAPCEEDCQIMGDRNRLIQVMANLLSNALKFSDKGGAVTVRVEALDTRIRISVHDEGVGIPEGARDRVFGKFSQVDSSDVRKVGGTGLGLHITKLIVERHNANIDYVSELGVGSIFYIEFDRLRDGLVGGPSADRKSLANAA</sequence>
<keyword evidence="5" id="KW-0418">Kinase</keyword>
<feature type="domain" description="Histidine kinase" evidence="9">
    <location>
        <begin position="234"/>
        <end position="453"/>
    </location>
</feature>
<feature type="transmembrane region" description="Helical" evidence="8">
    <location>
        <begin position="179"/>
        <end position="202"/>
    </location>
</feature>
<dbReference type="PANTHER" id="PTHR43711">
    <property type="entry name" value="TWO-COMPONENT HISTIDINE KINASE"/>
    <property type="match status" value="1"/>
</dbReference>
<dbReference type="SUPFAM" id="SSF47384">
    <property type="entry name" value="Homodimeric domain of signal transducing histidine kinase"/>
    <property type="match status" value="1"/>
</dbReference>
<comment type="caution">
    <text evidence="10">The sequence shown here is derived from an EMBL/GenBank/DDBJ whole genome shotgun (WGS) entry which is preliminary data.</text>
</comment>
<dbReference type="Pfam" id="PF02518">
    <property type="entry name" value="HATPase_c"/>
    <property type="match status" value="1"/>
</dbReference>
<evidence type="ECO:0000259" key="9">
    <source>
        <dbReference type="PROSITE" id="PS50109"/>
    </source>
</evidence>
<dbReference type="AlphaFoldDB" id="A0A1J5Q428"/>
<keyword evidence="8" id="KW-1133">Transmembrane helix</keyword>
<evidence type="ECO:0000256" key="4">
    <source>
        <dbReference type="ARBA" id="ARBA00022679"/>
    </source>
</evidence>
<dbReference type="CDD" id="cd00082">
    <property type="entry name" value="HisKA"/>
    <property type="match status" value="1"/>
</dbReference>
<dbReference type="GO" id="GO:0000155">
    <property type="term" value="F:phosphorelay sensor kinase activity"/>
    <property type="evidence" value="ECO:0007669"/>
    <property type="project" value="InterPro"/>
</dbReference>
<dbReference type="SUPFAM" id="SSF55874">
    <property type="entry name" value="ATPase domain of HSP90 chaperone/DNA topoisomerase II/histidine kinase"/>
    <property type="match status" value="1"/>
</dbReference>
<feature type="transmembrane region" description="Helical" evidence="8">
    <location>
        <begin position="97"/>
        <end position="118"/>
    </location>
</feature>
<dbReference type="FunFam" id="3.30.565.10:FF:000006">
    <property type="entry name" value="Sensor histidine kinase WalK"/>
    <property type="match status" value="1"/>
</dbReference>
<organism evidence="10">
    <name type="scientific">mine drainage metagenome</name>
    <dbReference type="NCBI Taxonomy" id="410659"/>
    <lineage>
        <taxon>unclassified sequences</taxon>
        <taxon>metagenomes</taxon>
        <taxon>ecological metagenomes</taxon>
    </lineage>
</organism>
<protein>
    <recommendedName>
        <fullName evidence="2">histidine kinase</fullName>
        <ecNumber evidence="2">2.7.13.3</ecNumber>
    </recommendedName>
</protein>
<feature type="transmembrane region" description="Helical" evidence="8">
    <location>
        <begin position="153"/>
        <end position="173"/>
    </location>
</feature>
<evidence type="ECO:0000313" key="10">
    <source>
        <dbReference type="EMBL" id="OIQ74735.1"/>
    </source>
</evidence>
<dbReference type="PRINTS" id="PR00344">
    <property type="entry name" value="BCTRLSENSOR"/>
</dbReference>
<dbReference type="EMBL" id="MLJW01002403">
    <property type="protein sequence ID" value="OIQ74735.1"/>
    <property type="molecule type" value="Genomic_DNA"/>
</dbReference>
<keyword evidence="7 8" id="KW-0472">Membrane</keyword>
<dbReference type="InterPro" id="IPR036890">
    <property type="entry name" value="HATPase_C_sf"/>
</dbReference>
<dbReference type="SMART" id="SM00387">
    <property type="entry name" value="HATPase_c"/>
    <property type="match status" value="1"/>
</dbReference>
<evidence type="ECO:0000256" key="1">
    <source>
        <dbReference type="ARBA" id="ARBA00000085"/>
    </source>
</evidence>
<dbReference type="FunFam" id="1.10.287.130:FF:000001">
    <property type="entry name" value="Two-component sensor histidine kinase"/>
    <property type="match status" value="1"/>
</dbReference>
<keyword evidence="8" id="KW-0812">Transmembrane</keyword>
<evidence type="ECO:0000256" key="5">
    <source>
        <dbReference type="ARBA" id="ARBA00022777"/>
    </source>
</evidence>
<name>A0A1J5Q428_9ZZZZ</name>
<reference evidence="10" key="1">
    <citation type="submission" date="2016-10" db="EMBL/GenBank/DDBJ databases">
        <title>Sequence of Gallionella enrichment culture.</title>
        <authorList>
            <person name="Poehlein A."/>
            <person name="Muehling M."/>
            <person name="Daniel R."/>
        </authorList>
    </citation>
    <scope>NUCLEOTIDE SEQUENCE</scope>
</reference>
<evidence type="ECO:0000256" key="3">
    <source>
        <dbReference type="ARBA" id="ARBA00022553"/>
    </source>
</evidence>
<dbReference type="PANTHER" id="PTHR43711:SF1">
    <property type="entry name" value="HISTIDINE KINASE 1"/>
    <property type="match status" value="1"/>
</dbReference>
<dbReference type="PROSITE" id="PS50109">
    <property type="entry name" value="HIS_KIN"/>
    <property type="match status" value="1"/>
</dbReference>
<dbReference type="InterPro" id="IPR036097">
    <property type="entry name" value="HisK_dim/P_sf"/>
</dbReference>
<keyword evidence="3" id="KW-0597">Phosphoprotein</keyword>
<feature type="transmembrane region" description="Helical" evidence="8">
    <location>
        <begin position="124"/>
        <end position="141"/>
    </location>
</feature>
<dbReference type="Pfam" id="PF00512">
    <property type="entry name" value="HisKA"/>
    <property type="match status" value="1"/>
</dbReference>
<dbReference type="InterPro" id="IPR003594">
    <property type="entry name" value="HATPase_dom"/>
</dbReference>
<dbReference type="Gene3D" id="1.10.287.130">
    <property type="match status" value="1"/>
</dbReference>
<evidence type="ECO:0000256" key="8">
    <source>
        <dbReference type="SAM" id="Phobius"/>
    </source>
</evidence>